<feature type="domain" description="Carboxylesterase type B" evidence="4">
    <location>
        <begin position="353"/>
        <end position="442"/>
    </location>
</feature>
<feature type="domain" description="Carboxylesterase type B" evidence="4">
    <location>
        <begin position="24"/>
        <end position="347"/>
    </location>
</feature>
<accession>A0A6A7B2W6</accession>
<feature type="signal peptide" evidence="3">
    <location>
        <begin position="1"/>
        <end position="19"/>
    </location>
</feature>
<dbReference type="OrthoDB" id="408631at2759"/>
<evidence type="ECO:0000256" key="3">
    <source>
        <dbReference type="RuleBase" id="RU361235"/>
    </source>
</evidence>
<dbReference type="Pfam" id="PF00135">
    <property type="entry name" value="COesterase"/>
    <property type="match status" value="2"/>
</dbReference>
<dbReference type="SUPFAM" id="SSF53474">
    <property type="entry name" value="alpha/beta-Hydrolases"/>
    <property type="match status" value="1"/>
</dbReference>
<dbReference type="EMBL" id="MU006310">
    <property type="protein sequence ID" value="KAF2849732.1"/>
    <property type="molecule type" value="Genomic_DNA"/>
</dbReference>
<dbReference type="InterPro" id="IPR029058">
    <property type="entry name" value="AB_hydrolase_fold"/>
</dbReference>
<keyword evidence="3" id="KW-0732">Signal</keyword>
<evidence type="ECO:0000256" key="1">
    <source>
        <dbReference type="ARBA" id="ARBA00005964"/>
    </source>
</evidence>
<comment type="similarity">
    <text evidence="1 3">Belongs to the type-B carboxylesterase/lipase family.</text>
</comment>
<organism evidence="5 6">
    <name type="scientific">Plenodomus tracheiphilus IPT5</name>
    <dbReference type="NCBI Taxonomy" id="1408161"/>
    <lineage>
        <taxon>Eukaryota</taxon>
        <taxon>Fungi</taxon>
        <taxon>Dikarya</taxon>
        <taxon>Ascomycota</taxon>
        <taxon>Pezizomycotina</taxon>
        <taxon>Dothideomycetes</taxon>
        <taxon>Pleosporomycetidae</taxon>
        <taxon>Pleosporales</taxon>
        <taxon>Pleosporineae</taxon>
        <taxon>Leptosphaeriaceae</taxon>
        <taxon>Plenodomus</taxon>
    </lineage>
</organism>
<protein>
    <recommendedName>
        <fullName evidence="3">Carboxylic ester hydrolase</fullName>
        <ecNumber evidence="3">3.1.1.-</ecNumber>
    </recommendedName>
</protein>
<dbReference type="Gene3D" id="3.40.50.1820">
    <property type="entry name" value="alpha/beta hydrolase"/>
    <property type="match status" value="1"/>
</dbReference>
<dbReference type="PROSITE" id="PS00122">
    <property type="entry name" value="CARBOXYLESTERASE_B_1"/>
    <property type="match status" value="1"/>
</dbReference>
<evidence type="ECO:0000313" key="6">
    <source>
        <dbReference type="Proteomes" id="UP000799423"/>
    </source>
</evidence>
<evidence type="ECO:0000313" key="5">
    <source>
        <dbReference type="EMBL" id="KAF2849732.1"/>
    </source>
</evidence>
<proteinExistence type="inferred from homology"/>
<dbReference type="AlphaFoldDB" id="A0A6A7B2W6"/>
<dbReference type="InterPro" id="IPR019826">
    <property type="entry name" value="Carboxylesterase_B_AS"/>
</dbReference>
<dbReference type="GO" id="GO:0052689">
    <property type="term" value="F:carboxylic ester hydrolase activity"/>
    <property type="evidence" value="ECO:0007669"/>
    <property type="project" value="TreeGrafter"/>
</dbReference>
<dbReference type="EC" id="3.1.1.-" evidence="3"/>
<reference evidence="5" key="1">
    <citation type="submission" date="2020-01" db="EMBL/GenBank/DDBJ databases">
        <authorList>
            <consortium name="DOE Joint Genome Institute"/>
            <person name="Haridas S."/>
            <person name="Albert R."/>
            <person name="Binder M."/>
            <person name="Bloem J."/>
            <person name="Labutti K."/>
            <person name="Salamov A."/>
            <person name="Andreopoulos B."/>
            <person name="Baker S.E."/>
            <person name="Barry K."/>
            <person name="Bills G."/>
            <person name="Bluhm B.H."/>
            <person name="Cannon C."/>
            <person name="Castanera R."/>
            <person name="Culley D.E."/>
            <person name="Daum C."/>
            <person name="Ezra D."/>
            <person name="Gonzalez J.B."/>
            <person name="Henrissat B."/>
            <person name="Kuo A."/>
            <person name="Liang C."/>
            <person name="Lipzen A."/>
            <person name="Lutzoni F."/>
            <person name="Magnuson J."/>
            <person name="Mondo S."/>
            <person name="Nolan M."/>
            <person name="Ohm R."/>
            <person name="Pangilinan J."/>
            <person name="Park H.-J."/>
            <person name="Ramirez L."/>
            <person name="Alfaro M."/>
            <person name="Sun H."/>
            <person name="Tritt A."/>
            <person name="Yoshinaga Y."/>
            <person name="Zwiers L.-H."/>
            <person name="Turgeon B.G."/>
            <person name="Goodwin S.B."/>
            <person name="Spatafora J.W."/>
            <person name="Crous P.W."/>
            <person name="Grigoriev I.V."/>
        </authorList>
    </citation>
    <scope>NUCLEOTIDE SEQUENCE</scope>
    <source>
        <strain evidence="5">IPT5</strain>
    </source>
</reference>
<keyword evidence="6" id="KW-1185">Reference proteome</keyword>
<name>A0A6A7B2W6_9PLEO</name>
<evidence type="ECO:0000256" key="2">
    <source>
        <dbReference type="ARBA" id="ARBA00022801"/>
    </source>
</evidence>
<dbReference type="Proteomes" id="UP000799423">
    <property type="component" value="Unassembled WGS sequence"/>
</dbReference>
<dbReference type="PANTHER" id="PTHR43918">
    <property type="entry name" value="ACETYLCHOLINESTERASE"/>
    <property type="match status" value="1"/>
</dbReference>
<sequence length="483" mass="52875">MALSTVFFFSTLLVSFTHTMSCMTINTTSGIVEGNIESTTPNIAQYLGIPFAEPPVGARRWLAALPKSRENQTIDATRFGLVCPQFENNDGVRSNLYLTNVPEFSSPRNHQSEDCLTLNARAPWIGEGDDGLGPELGRVPYFNPSSWVERSGRLIVVGINYRLTIFGFPAAAGMPQGKQNLGLLDQRLGTEWVRDNIKNFGGDPARITLWGQSAGAISTDNYNFGYPEDPIVAGLIMDSGNSELTLASPDVEHINFTFFARHFGCNGSDPTAEVECIRDIDAIVINQYRKKYSNSGNLLTATIFPVVDNRTQLANYSVLAASGNFSGVPAIIGATTNEGIAFLPYNRTYEPDQSVADMMNLQFFHCPAVKTTQDRYAGGATTFLQLYDGNFSNITPLWWAGAYHSSELPMIFGTYDIARGEGTAFQNQVSEQMQDYWLAFAEDPVAAVLLGLGDEVARLIEQVVLEAPCNGAVPNGRPFPRFS</sequence>
<dbReference type="PANTHER" id="PTHR43918:SF4">
    <property type="entry name" value="CARBOXYLIC ESTER HYDROLASE"/>
    <property type="match status" value="1"/>
</dbReference>
<feature type="chain" id="PRO_5025705602" description="Carboxylic ester hydrolase" evidence="3">
    <location>
        <begin position="20"/>
        <end position="483"/>
    </location>
</feature>
<dbReference type="InterPro" id="IPR002018">
    <property type="entry name" value="CarbesteraseB"/>
</dbReference>
<keyword evidence="2 3" id="KW-0378">Hydrolase</keyword>
<evidence type="ECO:0000259" key="4">
    <source>
        <dbReference type="Pfam" id="PF00135"/>
    </source>
</evidence>
<gene>
    <name evidence="5" type="ORF">T440DRAFT_499608</name>
</gene>
<dbReference type="InterPro" id="IPR050654">
    <property type="entry name" value="AChE-related_enzymes"/>
</dbReference>